<dbReference type="PANTHER" id="PTHR46725">
    <property type="entry name" value="COILED-COIL DOMAIN-CONTAINING PROTEIN 57"/>
    <property type="match status" value="1"/>
</dbReference>
<dbReference type="RefSeq" id="XP_030061056.1">
    <property type="nucleotide sequence ID" value="XM_030205196.1"/>
</dbReference>
<dbReference type="GO" id="GO:0034451">
    <property type="term" value="C:centriolar satellite"/>
    <property type="evidence" value="ECO:0007669"/>
    <property type="project" value="TreeGrafter"/>
</dbReference>
<name>A0A6P7Y7W4_9AMPH</name>
<evidence type="ECO:0000313" key="3">
    <source>
        <dbReference type="Proteomes" id="UP000515156"/>
    </source>
</evidence>
<dbReference type="KEGG" id="muo:115471560"/>
<sequence>METMVSALTFERDQRMQMPQKHEVLPRRGKQAISYDSQTMIESEFQSSEIHKLQEENTGLKAVIAEMRKEMEALCNDSTSTQQQIPAPGTFTSGALHTDKVCPAYDSKKLESRPIVTQLICKANIEQLQSELTSQIQQSHSEVSGLHKQMTDLELQLRKSRREEKGNLQENLNVIAPGNEQLQDILTRQPLDGCGGGDGPHQSLGCSFHVLHGKLKEAMRKISRLTQEKQQLIELGNRLRAELGSTGSGGLNPSNNSPEPTVHSSALHPKELVQKAQSRLFALEQLQYQLTKQELQYAQQQSPPGLKNCGSITECKIEENIRENQIPRIQTWQKSPMITSDPEFKQSQQSVSSCLEDVTLQDMWQILDMGSSPSVSSTQDEILQVNPQTARTWRSLSKSTTARQELKSPFTVEGTKVEVQQKSKFHKPSHAYSTKITNSQQMGKNLKDRLMSSLFDRRLQQCTHCSVCPLAWEASRIQHLETLRRHALQASTNCGVFN</sequence>
<keyword evidence="3" id="KW-1185">Reference proteome</keyword>
<dbReference type="AlphaFoldDB" id="A0A6P7Y7W4"/>
<dbReference type="InterPro" id="IPR042481">
    <property type="entry name" value="CCDC57"/>
</dbReference>
<feature type="coiled-coil region" evidence="1">
    <location>
        <begin position="215"/>
        <end position="242"/>
    </location>
</feature>
<dbReference type="OrthoDB" id="568502at2759"/>
<gene>
    <name evidence="4" type="primary">LOC115471560</name>
</gene>
<feature type="region of interest" description="Disordered" evidence="2">
    <location>
        <begin position="244"/>
        <end position="265"/>
    </location>
</feature>
<dbReference type="GO" id="GO:0060271">
    <property type="term" value="P:cilium assembly"/>
    <property type="evidence" value="ECO:0007669"/>
    <property type="project" value="TreeGrafter"/>
</dbReference>
<evidence type="ECO:0000256" key="1">
    <source>
        <dbReference type="SAM" id="Coils"/>
    </source>
</evidence>
<evidence type="ECO:0000256" key="2">
    <source>
        <dbReference type="SAM" id="MobiDB-lite"/>
    </source>
</evidence>
<keyword evidence="1" id="KW-0175">Coiled coil</keyword>
<organism evidence="3 4">
    <name type="scientific">Microcaecilia unicolor</name>
    <dbReference type="NCBI Taxonomy" id="1415580"/>
    <lineage>
        <taxon>Eukaryota</taxon>
        <taxon>Metazoa</taxon>
        <taxon>Chordata</taxon>
        <taxon>Craniata</taxon>
        <taxon>Vertebrata</taxon>
        <taxon>Euteleostomi</taxon>
        <taxon>Amphibia</taxon>
        <taxon>Gymnophiona</taxon>
        <taxon>Siphonopidae</taxon>
        <taxon>Microcaecilia</taxon>
    </lineage>
</organism>
<feature type="coiled-coil region" evidence="1">
    <location>
        <begin position="50"/>
        <end position="84"/>
    </location>
</feature>
<reference evidence="4" key="1">
    <citation type="submission" date="2025-08" db="UniProtKB">
        <authorList>
            <consortium name="RefSeq"/>
        </authorList>
    </citation>
    <scope>IDENTIFICATION</scope>
</reference>
<accession>A0A6P7Y7W4</accession>
<dbReference type="InParanoid" id="A0A6P7Y7W4"/>
<evidence type="ECO:0000313" key="4">
    <source>
        <dbReference type="RefSeq" id="XP_030061056.1"/>
    </source>
</evidence>
<dbReference type="GeneID" id="115471560"/>
<protein>
    <submittedName>
        <fullName evidence="4">Coiled-coil domain-containing protein 57-like</fullName>
    </submittedName>
</protein>
<dbReference type="GO" id="GO:0005876">
    <property type="term" value="C:spindle microtubule"/>
    <property type="evidence" value="ECO:0007669"/>
    <property type="project" value="TreeGrafter"/>
</dbReference>
<dbReference type="GO" id="GO:0005814">
    <property type="term" value="C:centriole"/>
    <property type="evidence" value="ECO:0007669"/>
    <property type="project" value="TreeGrafter"/>
</dbReference>
<dbReference type="GO" id="GO:0007099">
    <property type="term" value="P:centriole replication"/>
    <property type="evidence" value="ECO:0007669"/>
    <property type="project" value="TreeGrafter"/>
</dbReference>
<dbReference type="GO" id="GO:0045931">
    <property type="term" value="P:positive regulation of mitotic cell cycle"/>
    <property type="evidence" value="ECO:0007669"/>
    <property type="project" value="TreeGrafter"/>
</dbReference>
<dbReference type="GO" id="GO:0007020">
    <property type="term" value="P:microtubule nucleation"/>
    <property type="evidence" value="ECO:0007669"/>
    <property type="project" value="TreeGrafter"/>
</dbReference>
<feature type="compositionally biased region" description="Polar residues" evidence="2">
    <location>
        <begin position="251"/>
        <end position="264"/>
    </location>
</feature>
<dbReference type="PANTHER" id="PTHR46725:SF1">
    <property type="entry name" value="COILED-COIL DOMAIN-CONTAINING PROTEIN 57"/>
    <property type="match status" value="1"/>
</dbReference>
<proteinExistence type="predicted"/>
<dbReference type="Proteomes" id="UP000515156">
    <property type="component" value="Chromosome 6"/>
</dbReference>